<accession>A0ABX1SGP9</accession>
<dbReference type="InterPro" id="IPR011006">
    <property type="entry name" value="CheY-like_superfamily"/>
</dbReference>
<dbReference type="InterPro" id="IPR000792">
    <property type="entry name" value="Tscrpt_reg_LuxR_C"/>
</dbReference>
<name>A0ABX1SGP9_9PSEU</name>
<dbReference type="PRINTS" id="PR00038">
    <property type="entry name" value="HTHLUXR"/>
</dbReference>
<evidence type="ECO:0000256" key="1">
    <source>
        <dbReference type="ARBA" id="ARBA00023125"/>
    </source>
</evidence>
<dbReference type="Pfam" id="PF00072">
    <property type="entry name" value="Response_reg"/>
    <property type="match status" value="1"/>
</dbReference>
<evidence type="ECO:0000259" key="3">
    <source>
        <dbReference type="PROSITE" id="PS50043"/>
    </source>
</evidence>
<dbReference type="Pfam" id="PF00196">
    <property type="entry name" value="GerE"/>
    <property type="match status" value="1"/>
</dbReference>
<protein>
    <submittedName>
        <fullName evidence="5">Response regulator transcription factor</fullName>
    </submittedName>
</protein>
<feature type="domain" description="HTH luxR-type" evidence="3">
    <location>
        <begin position="149"/>
        <end position="214"/>
    </location>
</feature>
<dbReference type="PROSITE" id="PS50043">
    <property type="entry name" value="HTH_LUXR_2"/>
    <property type="match status" value="1"/>
</dbReference>
<evidence type="ECO:0000256" key="2">
    <source>
        <dbReference type="PROSITE-ProRule" id="PRU00169"/>
    </source>
</evidence>
<evidence type="ECO:0000313" key="6">
    <source>
        <dbReference type="Proteomes" id="UP000820669"/>
    </source>
</evidence>
<dbReference type="Gene3D" id="3.40.50.2300">
    <property type="match status" value="1"/>
</dbReference>
<keyword evidence="6" id="KW-1185">Reference proteome</keyword>
<dbReference type="InterPro" id="IPR016032">
    <property type="entry name" value="Sig_transdc_resp-reg_C-effctor"/>
</dbReference>
<dbReference type="SUPFAM" id="SSF46894">
    <property type="entry name" value="C-terminal effector domain of the bipartite response regulators"/>
    <property type="match status" value="1"/>
</dbReference>
<evidence type="ECO:0000313" key="5">
    <source>
        <dbReference type="EMBL" id="NMH99732.1"/>
    </source>
</evidence>
<keyword evidence="1" id="KW-0238">DNA-binding</keyword>
<dbReference type="Proteomes" id="UP000820669">
    <property type="component" value="Unassembled WGS sequence"/>
</dbReference>
<feature type="modified residue" description="4-aspartylphosphate" evidence="2">
    <location>
        <position position="57"/>
    </location>
</feature>
<dbReference type="PROSITE" id="PS50110">
    <property type="entry name" value="RESPONSE_REGULATORY"/>
    <property type="match status" value="1"/>
</dbReference>
<sequence length="223" mass="23625">MTAEHPGILIVDDHGLVGAALAMALVTRGVSASAVSPGELLGRIDEPAPPGGLVLLDLDLGGDRDGADLVPRLRRAGWRVLMVTGSTDHSRIAAAVTAGALGWVSKSAPFDDLVETAVRAAEGRTLLSAQERERLRVLATEADREAELKRSRWERLTPRELEIVEQIAAGHRPAAIAARFVVSVATVRTQIRSILGKLEVGSQLEVAALARERPRPQGPGARG</sequence>
<comment type="caution">
    <text evidence="5">The sequence shown here is derived from an EMBL/GenBank/DDBJ whole genome shotgun (WGS) entry which is preliminary data.</text>
</comment>
<feature type="domain" description="Response regulatory" evidence="4">
    <location>
        <begin position="7"/>
        <end position="121"/>
    </location>
</feature>
<gene>
    <name evidence="5" type="ORF">HF526_20785</name>
</gene>
<keyword evidence="2" id="KW-0597">Phosphoprotein</keyword>
<dbReference type="InterPro" id="IPR039420">
    <property type="entry name" value="WalR-like"/>
</dbReference>
<dbReference type="EMBL" id="JAAXLA010000041">
    <property type="protein sequence ID" value="NMH99732.1"/>
    <property type="molecule type" value="Genomic_DNA"/>
</dbReference>
<dbReference type="SMART" id="SM00448">
    <property type="entry name" value="REC"/>
    <property type="match status" value="1"/>
</dbReference>
<dbReference type="InterPro" id="IPR001789">
    <property type="entry name" value="Sig_transdc_resp-reg_receiver"/>
</dbReference>
<organism evidence="5 6">
    <name type="scientific">Pseudonocardia acidicola</name>
    <dbReference type="NCBI Taxonomy" id="2724939"/>
    <lineage>
        <taxon>Bacteria</taxon>
        <taxon>Bacillati</taxon>
        <taxon>Actinomycetota</taxon>
        <taxon>Actinomycetes</taxon>
        <taxon>Pseudonocardiales</taxon>
        <taxon>Pseudonocardiaceae</taxon>
        <taxon>Pseudonocardia</taxon>
    </lineage>
</organism>
<dbReference type="SUPFAM" id="SSF52172">
    <property type="entry name" value="CheY-like"/>
    <property type="match status" value="1"/>
</dbReference>
<dbReference type="RefSeq" id="WP_169383215.1">
    <property type="nucleotide sequence ID" value="NZ_JAAXLA010000041.1"/>
</dbReference>
<evidence type="ECO:0000259" key="4">
    <source>
        <dbReference type="PROSITE" id="PS50110"/>
    </source>
</evidence>
<proteinExistence type="predicted"/>
<dbReference type="CDD" id="cd06170">
    <property type="entry name" value="LuxR_C_like"/>
    <property type="match status" value="1"/>
</dbReference>
<dbReference type="Gene3D" id="1.10.10.10">
    <property type="entry name" value="Winged helix-like DNA-binding domain superfamily/Winged helix DNA-binding domain"/>
    <property type="match status" value="1"/>
</dbReference>
<dbReference type="PANTHER" id="PTHR43214">
    <property type="entry name" value="TWO-COMPONENT RESPONSE REGULATOR"/>
    <property type="match status" value="1"/>
</dbReference>
<dbReference type="InterPro" id="IPR036388">
    <property type="entry name" value="WH-like_DNA-bd_sf"/>
</dbReference>
<reference evidence="5 6" key="1">
    <citation type="submission" date="2020-04" db="EMBL/GenBank/DDBJ databases">
        <authorList>
            <person name="Klaysubun C."/>
            <person name="Duangmal K."/>
            <person name="Lipun K."/>
        </authorList>
    </citation>
    <scope>NUCLEOTIDE SEQUENCE [LARGE SCALE GENOMIC DNA]</scope>
    <source>
        <strain evidence="5 6">K10HN5</strain>
    </source>
</reference>
<dbReference type="SMART" id="SM00421">
    <property type="entry name" value="HTH_LUXR"/>
    <property type="match status" value="1"/>
</dbReference>